<dbReference type="RefSeq" id="WP_012162262.1">
    <property type="nucleotide sequence ID" value="NC_009925.1"/>
</dbReference>
<protein>
    <recommendedName>
        <fullName evidence="2">Serine aminopeptidase S33 domain-containing protein</fullName>
    </recommendedName>
</protein>
<feature type="transmembrane region" description="Helical" evidence="1">
    <location>
        <begin position="42"/>
        <end position="62"/>
    </location>
</feature>
<evidence type="ECO:0000313" key="4">
    <source>
        <dbReference type="Proteomes" id="UP000000268"/>
    </source>
</evidence>
<feature type="transmembrane region" description="Helical" evidence="1">
    <location>
        <begin position="12"/>
        <end position="30"/>
    </location>
</feature>
<dbReference type="STRING" id="329726.AM1_1724"/>
<dbReference type="InterPro" id="IPR022742">
    <property type="entry name" value="Hydrolase_4"/>
</dbReference>
<dbReference type="eggNOG" id="COG1073">
    <property type="taxonomic scope" value="Bacteria"/>
</dbReference>
<accession>B0CBA6</accession>
<feature type="domain" description="Serine aminopeptidase S33" evidence="2">
    <location>
        <begin position="158"/>
        <end position="266"/>
    </location>
</feature>
<sequence length="383" mass="42030">MSNPYQSLMKAGWVTLGLLTGLALLVIVLHELQIVNAWQLPLQPVLAFLSCGSMACFITAGMMKRTPVTVSSSPRPYRWRRRLLYFSIFLLISINASTYLAAYALTHVRGPGQWGIGLPKPTHIRTPEERGLSYTTHRLPIDSSGWLEVWHIPADEASSKGTVVLFPGNRSTKDRQLIGPAQSFSKLGYDSLLVDYQGVGGSSGYTTTVGMREAKDVVVAVDALPSLKLPPPVIVYGVSMGSAAILNAIATQNLQPDAVIIELPFARFIDAVRSRLRHHQIPPFPLAELLVFWGGVQHGVNGFSHNPVEFARAIQCPTLVMQGQQDPWTTVAEVKTLFQQITAPKQLVIASDGGHHQLIGIDRALWETNLSHFLQSINADRES</sequence>
<feature type="transmembrane region" description="Helical" evidence="1">
    <location>
        <begin position="83"/>
        <end position="105"/>
    </location>
</feature>
<keyword evidence="4" id="KW-1185">Reference proteome</keyword>
<gene>
    <name evidence="3" type="ordered locus">AM1_1724</name>
</gene>
<evidence type="ECO:0000259" key="2">
    <source>
        <dbReference type="Pfam" id="PF12146"/>
    </source>
</evidence>
<dbReference type="InterPro" id="IPR029058">
    <property type="entry name" value="AB_hydrolase_fold"/>
</dbReference>
<evidence type="ECO:0000256" key="1">
    <source>
        <dbReference type="SAM" id="Phobius"/>
    </source>
</evidence>
<evidence type="ECO:0000313" key="3">
    <source>
        <dbReference type="EMBL" id="ABW26745.1"/>
    </source>
</evidence>
<keyword evidence="1" id="KW-1133">Transmembrane helix</keyword>
<dbReference type="KEGG" id="amr:AM1_1724"/>
<reference evidence="3 4" key="1">
    <citation type="journal article" date="2008" name="Proc. Natl. Acad. Sci. U.S.A.">
        <title>Niche adaptation and genome expansion in the chlorophyll d-producing cyanobacterium Acaryochloris marina.</title>
        <authorList>
            <person name="Swingley W.D."/>
            <person name="Chen M."/>
            <person name="Cheung P.C."/>
            <person name="Conrad A.L."/>
            <person name="Dejesa L.C."/>
            <person name="Hao J."/>
            <person name="Honchak B.M."/>
            <person name="Karbach L.E."/>
            <person name="Kurdoglu A."/>
            <person name="Lahiri S."/>
            <person name="Mastrian S.D."/>
            <person name="Miyashita H."/>
            <person name="Page L."/>
            <person name="Ramakrishna P."/>
            <person name="Satoh S."/>
            <person name="Sattley W.M."/>
            <person name="Shimada Y."/>
            <person name="Taylor H.L."/>
            <person name="Tomo T."/>
            <person name="Tsuchiya T."/>
            <person name="Wang Z.T."/>
            <person name="Raymond J."/>
            <person name="Mimuro M."/>
            <person name="Blankenship R.E."/>
            <person name="Touchman J.W."/>
        </authorList>
    </citation>
    <scope>NUCLEOTIDE SEQUENCE [LARGE SCALE GENOMIC DNA]</scope>
    <source>
        <strain evidence="4">MBIC 11017</strain>
    </source>
</reference>
<keyword evidence="1" id="KW-0812">Transmembrane</keyword>
<dbReference type="Proteomes" id="UP000000268">
    <property type="component" value="Chromosome"/>
</dbReference>
<dbReference type="AlphaFoldDB" id="B0CBA6"/>
<dbReference type="HOGENOM" id="CLU_029375_6_1_3"/>
<dbReference type="PANTHER" id="PTHR12277">
    <property type="entry name" value="ALPHA/BETA HYDROLASE DOMAIN-CONTAINING PROTEIN"/>
    <property type="match status" value="1"/>
</dbReference>
<dbReference type="OrthoDB" id="9776685at2"/>
<proteinExistence type="predicted"/>
<dbReference type="Pfam" id="PF12146">
    <property type="entry name" value="Hydrolase_4"/>
    <property type="match status" value="1"/>
</dbReference>
<dbReference type="SUPFAM" id="SSF53474">
    <property type="entry name" value="alpha/beta-Hydrolases"/>
    <property type="match status" value="1"/>
</dbReference>
<dbReference type="Gene3D" id="3.40.50.1820">
    <property type="entry name" value="alpha/beta hydrolase"/>
    <property type="match status" value="1"/>
</dbReference>
<dbReference type="EMBL" id="CP000828">
    <property type="protein sequence ID" value="ABW26745.1"/>
    <property type="molecule type" value="Genomic_DNA"/>
</dbReference>
<keyword evidence="1" id="KW-0472">Membrane</keyword>
<dbReference type="PANTHER" id="PTHR12277:SF81">
    <property type="entry name" value="PROTEIN ABHD13"/>
    <property type="match status" value="1"/>
</dbReference>
<name>B0CBA6_ACAM1</name>
<organism evidence="3 4">
    <name type="scientific">Acaryochloris marina (strain MBIC 11017)</name>
    <dbReference type="NCBI Taxonomy" id="329726"/>
    <lineage>
        <taxon>Bacteria</taxon>
        <taxon>Bacillati</taxon>
        <taxon>Cyanobacteriota</taxon>
        <taxon>Cyanophyceae</taxon>
        <taxon>Acaryochloridales</taxon>
        <taxon>Acaryochloridaceae</taxon>
        <taxon>Acaryochloris</taxon>
    </lineage>
</organism>